<dbReference type="FunFam" id="2.40.110.10:FF:000011">
    <property type="entry name" value="Acyl-CoA dehydrogenase FadE34"/>
    <property type="match status" value="1"/>
</dbReference>
<dbReference type="GO" id="GO:0016627">
    <property type="term" value="F:oxidoreductase activity, acting on the CH-CH group of donors"/>
    <property type="evidence" value="ECO:0007669"/>
    <property type="project" value="InterPro"/>
</dbReference>
<comment type="caution">
    <text evidence="10">The sequence shown here is derived from an EMBL/GenBank/DDBJ whole genome shotgun (WGS) entry which is preliminary data.</text>
</comment>
<gene>
    <name evidence="10" type="ORF">SAOR_12855</name>
</gene>
<dbReference type="EMBL" id="AYKH01000034">
    <property type="protein sequence ID" value="ROO25431.1"/>
    <property type="molecule type" value="Genomic_DNA"/>
</dbReference>
<feature type="domain" description="Acyl-CoA dehydrogenase/oxidase C-terminal" evidence="7">
    <location>
        <begin position="241"/>
        <end position="394"/>
    </location>
</feature>
<dbReference type="Proteomes" id="UP000283993">
    <property type="component" value="Unassembled WGS sequence"/>
</dbReference>
<dbReference type="InterPro" id="IPR013786">
    <property type="entry name" value="AcylCoA_DH/ox_N"/>
</dbReference>
<dbReference type="Gene3D" id="2.40.110.10">
    <property type="entry name" value="Butyryl-CoA Dehydrogenase, subunit A, domain 2"/>
    <property type="match status" value="1"/>
</dbReference>
<dbReference type="AlphaFoldDB" id="A0A423PIJ3"/>
<dbReference type="PANTHER" id="PTHR43292:SF3">
    <property type="entry name" value="ACYL-COA DEHYDROGENASE FADE29"/>
    <property type="match status" value="1"/>
</dbReference>
<dbReference type="Pfam" id="PF00441">
    <property type="entry name" value="Acyl-CoA_dh_1"/>
    <property type="match status" value="1"/>
</dbReference>
<dbReference type="InterPro" id="IPR037069">
    <property type="entry name" value="AcylCoA_DH/ox_N_sf"/>
</dbReference>
<comment type="similarity">
    <text evidence="2 6">Belongs to the acyl-CoA dehydrogenase family.</text>
</comment>
<dbReference type="SUPFAM" id="SSF56645">
    <property type="entry name" value="Acyl-CoA dehydrogenase NM domain-like"/>
    <property type="match status" value="1"/>
</dbReference>
<dbReference type="InterPro" id="IPR006091">
    <property type="entry name" value="Acyl-CoA_Oxase/DH_mid-dom"/>
</dbReference>
<evidence type="ECO:0000256" key="1">
    <source>
        <dbReference type="ARBA" id="ARBA00001974"/>
    </source>
</evidence>
<name>A0A423PIJ3_9GAMM</name>
<accession>A0A423PIJ3</accession>
<keyword evidence="5 6" id="KW-0560">Oxidoreductase</keyword>
<keyword evidence="3 6" id="KW-0285">Flavoprotein</keyword>
<dbReference type="PANTHER" id="PTHR43292">
    <property type="entry name" value="ACYL-COA DEHYDROGENASE"/>
    <property type="match status" value="1"/>
</dbReference>
<proteinExistence type="inferred from homology"/>
<comment type="cofactor">
    <cofactor evidence="1 6">
        <name>FAD</name>
        <dbReference type="ChEBI" id="CHEBI:57692"/>
    </cofactor>
</comment>
<organism evidence="10 11">
    <name type="scientific">Salinisphaera orenii MK-B5</name>
    <dbReference type="NCBI Taxonomy" id="856730"/>
    <lineage>
        <taxon>Bacteria</taxon>
        <taxon>Pseudomonadati</taxon>
        <taxon>Pseudomonadota</taxon>
        <taxon>Gammaproteobacteria</taxon>
        <taxon>Salinisphaerales</taxon>
        <taxon>Salinisphaeraceae</taxon>
        <taxon>Salinisphaera</taxon>
    </lineage>
</organism>
<dbReference type="Gene3D" id="1.10.540.10">
    <property type="entry name" value="Acyl-CoA dehydrogenase/oxidase, N-terminal domain"/>
    <property type="match status" value="1"/>
</dbReference>
<protein>
    <submittedName>
        <fullName evidence="10">Acyl-CoA dehydrogenase</fullName>
    </submittedName>
</protein>
<dbReference type="GO" id="GO:0005886">
    <property type="term" value="C:plasma membrane"/>
    <property type="evidence" value="ECO:0007669"/>
    <property type="project" value="TreeGrafter"/>
</dbReference>
<dbReference type="SUPFAM" id="SSF47203">
    <property type="entry name" value="Acyl-CoA dehydrogenase C-terminal domain-like"/>
    <property type="match status" value="1"/>
</dbReference>
<evidence type="ECO:0000256" key="4">
    <source>
        <dbReference type="ARBA" id="ARBA00022827"/>
    </source>
</evidence>
<evidence type="ECO:0000256" key="2">
    <source>
        <dbReference type="ARBA" id="ARBA00009347"/>
    </source>
</evidence>
<dbReference type="Pfam" id="PF02770">
    <property type="entry name" value="Acyl-CoA_dh_M"/>
    <property type="match status" value="1"/>
</dbReference>
<dbReference type="Gene3D" id="1.20.140.10">
    <property type="entry name" value="Butyryl-CoA Dehydrogenase, subunit A, domain 3"/>
    <property type="match status" value="1"/>
</dbReference>
<evidence type="ECO:0000256" key="3">
    <source>
        <dbReference type="ARBA" id="ARBA00022630"/>
    </source>
</evidence>
<evidence type="ECO:0000256" key="5">
    <source>
        <dbReference type="ARBA" id="ARBA00023002"/>
    </source>
</evidence>
<feature type="domain" description="Acyl-CoA dehydrogenase/oxidase N-terminal" evidence="9">
    <location>
        <begin position="51"/>
        <end position="131"/>
    </location>
</feature>
<evidence type="ECO:0000259" key="8">
    <source>
        <dbReference type="Pfam" id="PF02770"/>
    </source>
</evidence>
<dbReference type="InterPro" id="IPR036250">
    <property type="entry name" value="AcylCo_DH-like_C"/>
</dbReference>
<dbReference type="Pfam" id="PF02771">
    <property type="entry name" value="Acyl-CoA_dh_N"/>
    <property type="match status" value="1"/>
</dbReference>
<dbReference type="InterPro" id="IPR046373">
    <property type="entry name" value="Acyl-CoA_Oxase/DH_mid-dom_sf"/>
</dbReference>
<feature type="domain" description="Acyl-CoA oxidase/dehydrogenase middle" evidence="8">
    <location>
        <begin position="135"/>
        <end position="229"/>
    </location>
</feature>
<dbReference type="InterPro" id="IPR052161">
    <property type="entry name" value="Mycobact_Acyl-CoA_DH"/>
</dbReference>
<evidence type="ECO:0000259" key="9">
    <source>
        <dbReference type="Pfam" id="PF02771"/>
    </source>
</evidence>
<sequence length="400" mass="44406">MTEEIMAELEAWRMDVRDWLAANCPDAMREPVRSADDHVWGGRRWVFSSEAQRLWLERMAAKGWTAPEWPVEYGGAGLSPEAHAVLREEMARIGARTPVSNFGFWMLGPALLKFGSEAQKRRHLPAIARGEIRWCQGYSEPGAGSDLASLQTRAEAHDDHFVVNGRKIWTSYADRADCMFCLVRTDPDARKQAGISFLLLDMESEGVSTRPIQLISGESPFCETFFDDVSVPQENLVGELNQGWTIAKYLLTHERENIGGEPPGLLKGRDLGAMALAAIGADAEGRIDEPSLRHDIAGLEIDAMAFRALVDDVRARAEAGQGVGARSAMLKYYGTELNKRRYDLMMDVMGAEALEWEGERTHGGQYAREWLRSKGNSIEGGTSEIMLDIVAAHVLELPRG</sequence>
<dbReference type="InterPro" id="IPR009100">
    <property type="entry name" value="AcylCoA_DH/oxidase_NM_dom_sf"/>
</dbReference>
<dbReference type="GO" id="GO:0050660">
    <property type="term" value="F:flavin adenine dinucleotide binding"/>
    <property type="evidence" value="ECO:0007669"/>
    <property type="project" value="InterPro"/>
</dbReference>
<evidence type="ECO:0000259" key="7">
    <source>
        <dbReference type="Pfam" id="PF00441"/>
    </source>
</evidence>
<keyword evidence="11" id="KW-1185">Reference proteome</keyword>
<evidence type="ECO:0000313" key="11">
    <source>
        <dbReference type="Proteomes" id="UP000283993"/>
    </source>
</evidence>
<evidence type="ECO:0000256" key="6">
    <source>
        <dbReference type="RuleBase" id="RU362125"/>
    </source>
</evidence>
<dbReference type="InterPro" id="IPR009075">
    <property type="entry name" value="AcylCo_DH/oxidase_C"/>
</dbReference>
<evidence type="ECO:0000313" key="10">
    <source>
        <dbReference type="EMBL" id="ROO25431.1"/>
    </source>
</evidence>
<reference evidence="10 11" key="1">
    <citation type="submission" date="2013-10" db="EMBL/GenBank/DDBJ databases">
        <title>Salinisphaera orenii MK-B5 Genome Sequencing.</title>
        <authorList>
            <person name="Lai Q."/>
            <person name="Li C."/>
            <person name="Shao Z."/>
        </authorList>
    </citation>
    <scope>NUCLEOTIDE SEQUENCE [LARGE SCALE GENOMIC DNA]</scope>
    <source>
        <strain evidence="10 11">MK-B5</strain>
    </source>
</reference>
<keyword evidence="4 6" id="KW-0274">FAD</keyword>